<keyword evidence="4" id="KW-1185">Reference proteome</keyword>
<evidence type="ECO:0000313" key="3">
    <source>
        <dbReference type="EMBL" id="GFR42231.1"/>
    </source>
</evidence>
<proteinExistence type="inferred from homology"/>
<dbReference type="GO" id="GO:0016018">
    <property type="term" value="F:cyclosporin A binding"/>
    <property type="evidence" value="ECO:0007669"/>
    <property type="project" value="TreeGrafter"/>
</dbReference>
<name>A0AAD3HIW6_9CHLO</name>
<feature type="domain" description="PPIase cyclophilin-type" evidence="2">
    <location>
        <begin position="214"/>
        <end position="381"/>
    </location>
</feature>
<evidence type="ECO:0000256" key="1">
    <source>
        <dbReference type="ARBA" id="ARBA00007365"/>
    </source>
</evidence>
<sequence>MHKLLPASWAGPAPILESRRLGSRTSSWRTPIILIALTVMVSLATIYTVHYSQRVANSDPYRSANTEEDDIEMQKALEAINEMNAKTPPPPALSRETCHTEEHSEIDGRVVKWGADHFTETAGECCAACTNHADCNVWVWCANPGGCGSGRQHKECWLKKNTVKNIVDSKGYAHPGIPWTSGALYAPEERLRVLEAERLRLEALRDDPNLPLVYLDVAIKGKYIGRMKVVLFKNDSPRAAENFRALCTGEKGVVPPGHEGAGKAYHIKGATFYRIIDRFIDQTGANTESIYGGAFKDDPGGLALKHDRKGLLSMANAGPDTNTSHFSILMAPAPHLDGHYTIFGEVVEGLEVAEKINALARGKPNNTAGPEEEAVIVDSGQIR</sequence>
<dbReference type="AlphaFoldDB" id="A0AAD3HIW6"/>
<dbReference type="PANTHER" id="PTHR11071">
    <property type="entry name" value="PEPTIDYL-PROLYL CIS-TRANS ISOMERASE"/>
    <property type="match status" value="1"/>
</dbReference>
<reference evidence="3 4" key="1">
    <citation type="journal article" date="2021" name="Sci. Rep.">
        <title>Genome sequencing of the multicellular alga Astrephomene provides insights into convergent evolution of germ-soma differentiation.</title>
        <authorList>
            <person name="Yamashita S."/>
            <person name="Yamamoto K."/>
            <person name="Matsuzaki R."/>
            <person name="Suzuki S."/>
            <person name="Yamaguchi H."/>
            <person name="Hirooka S."/>
            <person name="Minakuchi Y."/>
            <person name="Miyagishima S."/>
            <person name="Kawachi M."/>
            <person name="Toyoda A."/>
            <person name="Nozaki H."/>
        </authorList>
    </citation>
    <scope>NUCLEOTIDE SEQUENCE [LARGE SCALE GENOMIC DNA]</scope>
    <source>
        <strain evidence="3 4">NIES-4017</strain>
    </source>
</reference>
<accession>A0AAD3HIW6</accession>
<comment type="caution">
    <text evidence="3">The sequence shown here is derived from an EMBL/GenBank/DDBJ whole genome shotgun (WGS) entry which is preliminary data.</text>
</comment>
<dbReference type="InterPro" id="IPR003609">
    <property type="entry name" value="Pan_app"/>
</dbReference>
<dbReference type="Pfam" id="PF14295">
    <property type="entry name" value="PAN_4"/>
    <property type="match status" value="1"/>
</dbReference>
<dbReference type="GO" id="GO:0005737">
    <property type="term" value="C:cytoplasm"/>
    <property type="evidence" value="ECO:0007669"/>
    <property type="project" value="TreeGrafter"/>
</dbReference>
<dbReference type="PROSITE" id="PS50072">
    <property type="entry name" value="CSA_PPIASE_2"/>
    <property type="match status" value="1"/>
</dbReference>
<dbReference type="PANTHER" id="PTHR11071:SF561">
    <property type="entry name" value="PEPTIDYL-PROLYL CIS-TRANS ISOMERASE D-RELATED"/>
    <property type="match status" value="1"/>
</dbReference>
<gene>
    <name evidence="3" type="ORF">Agub_g3124</name>
</gene>
<dbReference type="InterPro" id="IPR029000">
    <property type="entry name" value="Cyclophilin-like_dom_sf"/>
</dbReference>
<dbReference type="Pfam" id="PF00160">
    <property type="entry name" value="Pro_isomerase"/>
    <property type="match status" value="1"/>
</dbReference>
<evidence type="ECO:0000259" key="2">
    <source>
        <dbReference type="PROSITE" id="PS50072"/>
    </source>
</evidence>
<dbReference type="Proteomes" id="UP001054857">
    <property type="component" value="Unassembled WGS sequence"/>
</dbReference>
<dbReference type="SUPFAM" id="SSF50891">
    <property type="entry name" value="Cyclophilin-like"/>
    <property type="match status" value="1"/>
</dbReference>
<dbReference type="GO" id="GO:0006457">
    <property type="term" value="P:protein folding"/>
    <property type="evidence" value="ECO:0007669"/>
    <property type="project" value="TreeGrafter"/>
</dbReference>
<dbReference type="PRINTS" id="PR00153">
    <property type="entry name" value="CSAPPISMRASE"/>
</dbReference>
<comment type="similarity">
    <text evidence="1">Belongs to the cyclophilin-type PPIase family.</text>
</comment>
<dbReference type="Gene3D" id="3.50.4.10">
    <property type="entry name" value="Hepatocyte Growth Factor"/>
    <property type="match status" value="1"/>
</dbReference>
<dbReference type="Gene3D" id="2.40.100.10">
    <property type="entry name" value="Cyclophilin-like"/>
    <property type="match status" value="1"/>
</dbReference>
<dbReference type="GO" id="GO:0003755">
    <property type="term" value="F:peptidyl-prolyl cis-trans isomerase activity"/>
    <property type="evidence" value="ECO:0007669"/>
    <property type="project" value="InterPro"/>
</dbReference>
<evidence type="ECO:0000313" key="4">
    <source>
        <dbReference type="Proteomes" id="UP001054857"/>
    </source>
</evidence>
<dbReference type="InterPro" id="IPR002130">
    <property type="entry name" value="Cyclophilin-type_PPIase_dom"/>
</dbReference>
<dbReference type="EMBL" id="BMAR01000003">
    <property type="protein sequence ID" value="GFR42231.1"/>
    <property type="molecule type" value="Genomic_DNA"/>
</dbReference>
<protein>
    <recommendedName>
        <fullName evidence="2">PPIase cyclophilin-type domain-containing protein</fullName>
    </recommendedName>
</protein>
<organism evidence="3 4">
    <name type="scientific">Astrephomene gubernaculifera</name>
    <dbReference type="NCBI Taxonomy" id="47775"/>
    <lineage>
        <taxon>Eukaryota</taxon>
        <taxon>Viridiplantae</taxon>
        <taxon>Chlorophyta</taxon>
        <taxon>core chlorophytes</taxon>
        <taxon>Chlorophyceae</taxon>
        <taxon>CS clade</taxon>
        <taxon>Chlamydomonadales</taxon>
        <taxon>Astrephomenaceae</taxon>
        <taxon>Astrephomene</taxon>
    </lineage>
</organism>